<dbReference type="Gene3D" id="3.40.50.360">
    <property type="match status" value="1"/>
</dbReference>
<proteinExistence type="predicted"/>
<dbReference type="SUPFAM" id="SSF54862">
    <property type="entry name" value="4Fe-4S ferredoxins"/>
    <property type="match status" value="1"/>
</dbReference>
<name>A0A212ITN1_9PROT</name>
<dbReference type="InterPro" id="IPR047964">
    <property type="entry name" value="EFR1-like"/>
</dbReference>
<dbReference type="InterPro" id="IPR017896">
    <property type="entry name" value="4Fe4S_Fe-S-bd"/>
</dbReference>
<dbReference type="PANTHER" id="PTHR43122:SF1">
    <property type="entry name" value="IRON-SULFUR-BINDING PROTEIN"/>
    <property type="match status" value="1"/>
</dbReference>
<reference evidence="2" key="1">
    <citation type="submission" date="2016-04" db="EMBL/GenBank/DDBJ databases">
        <authorList>
            <person name="Evans L.H."/>
            <person name="Alamgir A."/>
            <person name="Owens N."/>
            <person name="Weber N.D."/>
            <person name="Virtaneva K."/>
            <person name="Barbian K."/>
            <person name="Babar A."/>
            <person name="Rosenke K."/>
        </authorList>
    </citation>
    <scope>NUCLEOTIDE SEQUENCE</scope>
    <source>
        <strain evidence="2">86</strain>
    </source>
</reference>
<evidence type="ECO:0000313" key="2">
    <source>
        <dbReference type="EMBL" id="SBV90570.1"/>
    </source>
</evidence>
<dbReference type="NCBIfam" id="NF038196">
    <property type="entry name" value="ferrodoxin_EFR1"/>
    <property type="match status" value="1"/>
</dbReference>
<dbReference type="SUPFAM" id="SSF52218">
    <property type="entry name" value="Flavoproteins"/>
    <property type="match status" value="1"/>
</dbReference>
<dbReference type="Gene3D" id="3.30.70.20">
    <property type="match status" value="1"/>
</dbReference>
<feature type="domain" description="4Fe-4S ferredoxin-type" evidence="1">
    <location>
        <begin position="187"/>
        <end position="215"/>
    </location>
</feature>
<dbReference type="EMBL" id="FLUO01000001">
    <property type="protein sequence ID" value="SBV90570.1"/>
    <property type="molecule type" value="Genomic_DNA"/>
</dbReference>
<dbReference type="PROSITE" id="PS51379">
    <property type="entry name" value="4FE4S_FER_2"/>
    <property type="match status" value="2"/>
</dbReference>
<dbReference type="AlphaFoldDB" id="A0A212ITN1"/>
<dbReference type="Pfam" id="PF13237">
    <property type="entry name" value="Fer4_10"/>
    <property type="match status" value="1"/>
</dbReference>
<protein>
    <submittedName>
        <fullName evidence="2">Putative ferredoxin</fullName>
    </submittedName>
</protein>
<feature type="domain" description="4Fe-4S ferredoxin-type" evidence="1">
    <location>
        <begin position="217"/>
        <end position="243"/>
    </location>
</feature>
<organism evidence="2">
    <name type="scientific">uncultured Alphaproteobacteria bacterium</name>
    <dbReference type="NCBI Taxonomy" id="91750"/>
    <lineage>
        <taxon>Bacteria</taxon>
        <taxon>Pseudomonadati</taxon>
        <taxon>Pseudomonadota</taxon>
        <taxon>Alphaproteobacteria</taxon>
        <taxon>environmental samples</taxon>
    </lineage>
</organism>
<dbReference type="PANTHER" id="PTHR43122">
    <property type="entry name" value="FERREDOXIN SUBUNIT OF PYRUVATE:FLAVODOXIN OXIDOREDUCTASE-RELATED"/>
    <property type="match status" value="1"/>
</dbReference>
<dbReference type="InterPro" id="IPR029039">
    <property type="entry name" value="Flavoprotein-like_sf"/>
</dbReference>
<gene>
    <name evidence="2" type="ORF">KL86APRO_10015</name>
</gene>
<evidence type="ECO:0000259" key="1">
    <source>
        <dbReference type="PROSITE" id="PS51379"/>
    </source>
</evidence>
<sequence>MQFNSVKVACFSPTGTTKAVAVAIAGGLGSGRMDVIDATRPETRARPLRVGESDLLVIAVPVYMGRVPDLVGEWLNAIEARNTPTVCAVVYGNRAFEDALLELKDIMIGRGCIPVAGAAFIGEHSFSSAEAPVAAGRPDQNDLALAKAFGQSVRRKLQAFSSPRDVPIVDVPGNHPYNGDTKTRDIDFIEVNDWCDQCGVCIDACPAGAIDQQDPRVIDVAACITCCACIKLCPNAARTMKPGPIMDVAIRLNRLCDTPKAPEYFLQGGVLAAHWAADTGPSAE</sequence>
<accession>A0A212ITN1</accession>